<sequence>MFILTLVAGTLITVSSNSWLGMWMGLEINLLSIIPLMESVKNQSESEASMKYFITQAIASSILMLAIIMIMQESMMSSTKSTIMNTAILTKMGAAPFHFWFPEVIEGLSWFNSLIMLTWQKIAPMVIMMYSNKTMMFLTASIIASMMISGIMGINQTSLRKIMAYSSINHIGWMISSTLMIQSIWMLYLVIYSIISMAIIMIMKFNNTFKMNQLTTTLNESKSMKMLFILNFLSLGGIPPFLGFFPKWITINFLIENKFTMMTFLMILMTLMTLYFYMRITFSSLILMTSETVTKIKMNNKSFMIMTLNIILLSSLMMCTMTLNFV</sequence>
<dbReference type="PRINTS" id="PR01436">
    <property type="entry name" value="NADHDHGNASE2"/>
</dbReference>
<comment type="similarity">
    <text evidence="3 18">Belongs to the complex I subunit 2 family.</text>
</comment>
<dbReference type="GO" id="GO:0006120">
    <property type="term" value="P:mitochondrial electron transport, NADH to ubiquinone"/>
    <property type="evidence" value="ECO:0007669"/>
    <property type="project" value="InterPro"/>
</dbReference>
<reference evidence="20" key="1">
    <citation type="submission" date="2012-06" db="EMBL/GenBank/DDBJ databases">
        <title>Mitogenomics of the Coleoptera under dense taxon sampling.</title>
        <authorList>
            <person name="Timmermans M.J.T.N."/>
            <person name="Lim J."/>
            <person name="Dodsworth S."/>
            <person name="Haran J."/>
            <person name="Ahrens D."/>
            <person name="Bocak L."/>
            <person name="London A."/>
            <person name="Culverwell L."/>
            <person name="Vogler A.P."/>
        </authorList>
    </citation>
    <scope>NUCLEOTIDE SEQUENCE</scope>
</reference>
<keyword evidence="12 18" id="KW-1133">Transmembrane helix</keyword>
<comment type="subcellular location">
    <subcellularLocation>
        <location evidence="2 18">Mitochondrion inner membrane</location>
        <topology evidence="2 18">Multi-pass membrane protein</topology>
    </subcellularLocation>
</comment>
<evidence type="ECO:0000256" key="15">
    <source>
        <dbReference type="ARBA" id="ARBA00023128"/>
    </source>
</evidence>
<dbReference type="InterPro" id="IPR003917">
    <property type="entry name" value="NADH_UbQ_OxRdtase_chain2"/>
</dbReference>
<evidence type="ECO:0000256" key="3">
    <source>
        <dbReference type="ARBA" id="ARBA00007012"/>
    </source>
</evidence>
<feature type="transmembrane region" description="Helical" evidence="18">
    <location>
        <begin position="226"/>
        <end position="249"/>
    </location>
</feature>
<dbReference type="EC" id="7.1.1.2" evidence="4 18"/>
<dbReference type="InterPro" id="IPR001750">
    <property type="entry name" value="ND/Mrp_TM"/>
</dbReference>
<keyword evidence="13 18" id="KW-0520">NAD</keyword>
<protein>
    <recommendedName>
        <fullName evidence="5 18">NADH-ubiquinone oxidoreductase chain 2</fullName>
        <ecNumber evidence="4 18">7.1.1.2</ecNumber>
    </recommendedName>
</protein>
<accession>A0A0S2MRU0</accession>
<dbReference type="GO" id="GO:0005743">
    <property type="term" value="C:mitochondrial inner membrane"/>
    <property type="evidence" value="ECO:0007669"/>
    <property type="project" value="UniProtKB-SubCell"/>
</dbReference>
<dbReference type="EMBL" id="JX412837">
    <property type="protein sequence ID" value="ALO77429.1"/>
    <property type="molecule type" value="Genomic_DNA"/>
</dbReference>
<keyword evidence="10 18" id="KW-1278">Translocase</keyword>
<feature type="transmembrane region" description="Helical" evidence="18">
    <location>
        <begin position="135"/>
        <end position="154"/>
    </location>
</feature>
<evidence type="ECO:0000256" key="9">
    <source>
        <dbReference type="ARBA" id="ARBA00022792"/>
    </source>
</evidence>
<keyword evidence="6" id="KW-0813">Transport</keyword>
<keyword evidence="7 18" id="KW-0679">Respiratory chain</keyword>
<dbReference type="PANTHER" id="PTHR46552:SF1">
    <property type="entry name" value="NADH-UBIQUINONE OXIDOREDUCTASE CHAIN 2"/>
    <property type="match status" value="1"/>
</dbReference>
<dbReference type="PANTHER" id="PTHR46552">
    <property type="entry name" value="NADH-UBIQUINONE OXIDOREDUCTASE CHAIN 2"/>
    <property type="match status" value="1"/>
</dbReference>
<comment type="catalytic activity">
    <reaction evidence="17 18">
        <text>a ubiquinone + NADH + 5 H(+)(in) = a ubiquinol + NAD(+) + 4 H(+)(out)</text>
        <dbReference type="Rhea" id="RHEA:29091"/>
        <dbReference type="Rhea" id="RHEA-COMP:9565"/>
        <dbReference type="Rhea" id="RHEA-COMP:9566"/>
        <dbReference type="ChEBI" id="CHEBI:15378"/>
        <dbReference type="ChEBI" id="CHEBI:16389"/>
        <dbReference type="ChEBI" id="CHEBI:17976"/>
        <dbReference type="ChEBI" id="CHEBI:57540"/>
        <dbReference type="ChEBI" id="CHEBI:57945"/>
        <dbReference type="EC" id="7.1.1.2"/>
    </reaction>
</comment>
<evidence type="ECO:0000256" key="5">
    <source>
        <dbReference type="ARBA" id="ARBA00021008"/>
    </source>
</evidence>
<evidence type="ECO:0000313" key="20">
    <source>
        <dbReference type="EMBL" id="ALO77429.1"/>
    </source>
</evidence>
<evidence type="ECO:0000256" key="8">
    <source>
        <dbReference type="ARBA" id="ARBA00022692"/>
    </source>
</evidence>
<evidence type="ECO:0000256" key="7">
    <source>
        <dbReference type="ARBA" id="ARBA00022660"/>
    </source>
</evidence>
<feature type="domain" description="NADH:quinone oxidoreductase/Mrp antiporter transmembrane" evidence="19">
    <location>
        <begin position="16"/>
        <end position="273"/>
    </location>
</feature>
<proteinExistence type="inferred from homology"/>
<feature type="transmembrane region" description="Helical" evidence="18">
    <location>
        <begin position="184"/>
        <end position="205"/>
    </location>
</feature>
<keyword evidence="11 18" id="KW-0249">Electron transport</keyword>
<keyword evidence="8 18" id="KW-0812">Transmembrane</keyword>
<feature type="transmembrane region" description="Helical" evidence="18">
    <location>
        <begin position="303"/>
        <end position="323"/>
    </location>
</feature>
<evidence type="ECO:0000256" key="10">
    <source>
        <dbReference type="ARBA" id="ARBA00022967"/>
    </source>
</evidence>
<comment type="function">
    <text evidence="1">Core subunit of the mitochondrial membrane respiratory chain NADH dehydrogenase (Complex I) that is believed to belong to the minimal assembly required for catalysis. Complex I functions in the transfer of electrons from NADH to the respiratory chain. The immediate electron acceptor for the enzyme is believed to be ubiquinone.</text>
</comment>
<evidence type="ECO:0000256" key="14">
    <source>
        <dbReference type="ARBA" id="ARBA00023075"/>
    </source>
</evidence>
<name>A0A0S2MRU0_9COLE</name>
<organism evidence="20">
    <name type="scientific">Attagenus hottentotus</name>
    <dbReference type="NCBI Taxonomy" id="1205591"/>
    <lineage>
        <taxon>Eukaryota</taxon>
        <taxon>Metazoa</taxon>
        <taxon>Ecdysozoa</taxon>
        <taxon>Arthropoda</taxon>
        <taxon>Hexapoda</taxon>
        <taxon>Insecta</taxon>
        <taxon>Pterygota</taxon>
        <taxon>Neoptera</taxon>
        <taxon>Endopterygota</taxon>
        <taxon>Coleoptera</taxon>
        <taxon>Polyphaga</taxon>
        <taxon>Bostrichiformia</taxon>
        <taxon>Dermestidae</taxon>
        <taxon>Attageninae</taxon>
        <taxon>Attagenus</taxon>
    </lineage>
</organism>
<evidence type="ECO:0000256" key="12">
    <source>
        <dbReference type="ARBA" id="ARBA00022989"/>
    </source>
</evidence>
<evidence type="ECO:0000256" key="4">
    <source>
        <dbReference type="ARBA" id="ARBA00012944"/>
    </source>
</evidence>
<evidence type="ECO:0000256" key="1">
    <source>
        <dbReference type="ARBA" id="ARBA00003257"/>
    </source>
</evidence>
<gene>
    <name evidence="20" type="primary">nad2</name>
</gene>
<evidence type="ECO:0000256" key="13">
    <source>
        <dbReference type="ARBA" id="ARBA00023027"/>
    </source>
</evidence>
<geneLocation type="mitochondrion" evidence="20"/>
<evidence type="ECO:0000256" key="11">
    <source>
        <dbReference type="ARBA" id="ARBA00022982"/>
    </source>
</evidence>
<keyword evidence="16 18" id="KW-0472">Membrane</keyword>
<evidence type="ECO:0000256" key="6">
    <source>
        <dbReference type="ARBA" id="ARBA00022448"/>
    </source>
</evidence>
<dbReference type="AlphaFoldDB" id="A0A0S2MRU0"/>
<feature type="transmembrane region" description="Helical" evidence="18">
    <location>
        <begin position="52"/>
        <end position="71"/>
    </location>
</feature>
<keyword evidence="15 18" id="KW-0496">Mitochondrion</keyword>
<feature type="transmembrane region" description="Helical" evidence="18">
    <location>
        <begin position="261"/>
        <end position="282"/>
    </location>
</feature>
<evidence type="ECO:0000256" key="2">
    <source>
        <dbReference type="ARBA" id="ARBA00004448"/>
    </source>
</evidence>
<dbReference type="InterPro" id="IPR050175">
    <property type="entry name" value="Complex_I_Subunit_2"/>
</dbReference>
<keyword evidence="9 18" id="KW-0999">Mitochondrion inner membrane</keyword>
<keyword evidence="14 18" id="KW-0830">Ubiquinone</keyword>
<evidence type="ECO:0000256" key="18">
    <source>
        <dbReference type="RuleBase" id="RU003403"/>
    </source>
</evidence>
<evidence type="ECO:0000256" key="17">
    <source>
        <dbReference type="ARBA" id="ARBA00049551"/>
    </source>
</evidence>
<dbReference type="Pfam" id="PF00361">
    <property type="entry name" value="Proton_antipo_M"/>
    <property type="match status" value="1"/>
</dbReference>
<evidence type="ECO:0000256" key="16">
    <source>
        <dbReference type="ARBA" id="ARBA00023136"/>
    </source>
</evidence>
<comment type="function">
    <text evidence="18">Core subunit of the mitochondrial membrane respiratory chain NADH dehydrogenase (Complex I) which catalyzes electron transfer from NADH through the respiratory chain, using ubiquinone as an electron acceptor. Essential for the catalytic activity and assembly of complex I.</text>
</comment>
<dbReference type="GO" id="GO:0008137">
    <property type="term" value="F:NADH dehydrogenase (ubiquinone) activity"/>
    <property type="evidence" value="ECO:0007669"/>
    <property type="project" value="UniProtKB-EC"/>
</dbReference>
<evidence type="ECO:0000259" key="19">
    <source>
        <dbReference type="Pfam" id="PF00361"/>
    </source>
</evidence>